<protein>
    <submittedName>
        <fullName evidence="2">Uncharacterized protein</fullName>
    </submittedName>
</protein>
<keyword evidence="1" id="KW-1133">Transmembrane helix</keyword>
<evidence type="ECO:0000256" key="1">
    <source>
        <dbReference type="SAM" id="Phobius"/>
    </source>
</evidence>
<keyword evidence="1" id="KW-0812">Transmembrane</keyword>
<evidence type="ECO:0000313" key="3">
    <source>
        <dbReference type="Proteomes" id="UP000238730"/>
    </source>
</evidence>
<dbReference type="EMBL" id="MSCJ01000003">
    <property type="protein sequence ID" value="PQJ61705.1"/>
    <property type="molecule type" value="Genomic_DNA"/>
</dbReference>
<comment type="caution">
    <text evidence="2">The sequence shown here is derived from an EMBL/GenBank/DDBJ whole genome shotgun (WGS) entry which is preliminary data.</text>
</comment>
<keyword evidence="1" id="KW-0472">Membrane</keyword>
<dbReference type="Proteomes" id="UP000238730">
    <property type="component" value="Unassembled WGS sequence"/>
</dbReference>
<accession>A0A2S7VIC5</accession>
<dbReference type="AlphaFoldDB" id="A0A2S7VIC5"/>
<gene>
    <name evidence="2" type="ORF">BTO08_15555</name>
</gene>
<organism evidence="2 3">
    <name type="scientific">Photobacterium angustum</name>
    <dbReference type="NCBI Taxonomy" id="661"/>
    <lineage>
        <taxon>Bacteria</taxon>
        <taxon>Pseudomonadati</taxon>
        <taxon>Pseudomonadota</taxon>
        <taxon>Gammaproteobacteria</taxon>
        <taxon>Vibrionales</taxon>
        <taxon>Vibrionaceae</taxon>
        <taxon>Photobacterium</taxon>
    </lineage>
</organism>
<evidence type="ECO:0000313" key="2">
    <source>
        <dbReference type="EMBL" id="PQJ61705.1"/>
    </source>
</evidence>
<reference evidence="2 3" key="1">
    <citation type="submission" date="2016-12" db="EMBL/GenBank/DDBJ databases">
        <title>Diversity of luminous bacteria.</title>
        <authorList>
            <person name="Yoshizawa S."/>
            <person name="Kogure K."/>
        </authorList>
    </citation>
    <scope>NUCLEOTIDE SEQUENCE [LARGE SCALE GENOMIC DNA]</scope>
    <source>
        <strain evidence="2 3">LC1-200</strain>
    </source>
</reference>
<proteinExistence type="predicted"/>
<feature type="transmembrane region" description="Helical" evidence="1">
    <location>
        <begin position="45"/>
        <end position="67"/>
    </location>
</feature>
<sequence>MTEHALNVEHSRSVVVKFFIIIANLLQKYKGGYSKGITVKNKGTMFYILFCRNEVLFITLIFIRFLIFTGRGKCYCSINEIKPLHFFGESKGLLLFRYIVKRR</sequence>
<name>A0A2S7VIC5_PHOAN</name>